<accession>A9A670</accession>
<dbReference type="eggNOG" id="arCOG06623">
    <property type="taxonomic scope" value="Archaea"/>
</dbReference>
<evidence type="ECO:0000313" key="2">
    <source>
        <dbReference type="EMBL" id="ABX01152.1"/>
    </source>
</evidence>
<dbReference type="STRING" id="444158.MmarC6_0331"/>
<protein>
    <submittedName>
        <fullName evidence="2">Uncharacterized protein</fullName>
    </submittedName>
</protein>
<dbReference type="KEGG" id="mmx:MmarC6_0331"/>
<keyword evidence="1" id="KW-1133">Transmembrane helix</keyword>
<dbReference type="HOGENOM" id="CLU_2353240_0_0_2"/>
<proteinExistence type="predicted"/>
<dbReference type="EMBL" id="CP000867">
    <property type="protein sequence ID" value="ABX01152.1"/>
    <property type="molecule type" value="Genomic_DNA"/>
</dbReference>
<evidence type="ECO:0000256" key="1">
    <source>
        <dbReference type="SAM" id="Phobius"/>
    </source>
</evidence>
<gene>
    <name evidence="2" type="ordered locus">MmarC6_0331</name>
</gene>
<feature type="transmembrane region" description="Helical" evidence="1">
    <location>
        <begin position="61"/>
        <end position="81"/>
    </location>
</feature>
<keyword evidence="1" id="KW-0812">Transmembrane</keyword>
<reference evidence="2" key="1">
    <citation type="submission" date="2007-10" db="EMBL/GenBank/DDBJ databases">
        <title>Complete sequence of Methanococcus maripaludis C6.</title>
        <authorList>
            <consortium name="US DOE Joint Genome Institute"/>
            <person name="Copeland A."/>
            <person name="Lucas S."/>
            <person name="Lapidus A."/>
            <person name="Barry K."/>
            <person name="Glavina del Rio T."/>
            <person name="Dalin E."/>
            <person name="Tice H."/>
            <person name="Pitluck S."/>
            <person name="Clum A."/>
            <person name="Schmutz J."/>
            <person name="Larimer F."/>
            <person name="Land M."/>
            <person name="Hauser L."/>
            <person name="Kyrpides N."/>
            <person name="Mikhailova N."/>
            <person name="Sieprawska-Lupa M."/>
            <person name="Whitman W.B."/>
            <person name="Richardson P."/>
        </authorList>
    </citation>
    <scope>NUCLEOTIDE SEQUENCE [LARGE SCALE GENOMIC DNA]</scope>
    <source>
        <strain evidence="2">C6</strain>
    </source>
</reference>
<organism evidence="2">
    <name type="scientific">Methanococcus maripaludis (strain C6 / ATCC BAA-1332)</name>
    <dbReference type="NCBI Taxonomy" id="444158"/>
    <lineage>
        <taxon>Archaea</taxon>
        <taxon>Methanobacteriati</taxon>
        <taxon>Methanobacteriota</taxon>
        <taxon>Methanomada group</taxon>
        <taxon>Methanococci</taxon>
        <taxon>Methanococcales</taxon>
        <taxon>Methanococcaceae</taxon>
        <taxon>Methanococcus</taxon>
    </lineage>
</organism>
<sequence>MGALTEYLELKDEACQLKEEVSRVMMDRKRSTSEKREIVDHLQKKLRSKNQRIRILHDKVVIYYLFPGLLIIVAALTFRFSESFREMLIELLMKFI</sequence>
<dbReference type="OrthoDB" id="60601at2157"/>
<keyword evidence="1" id="KW-0472">Membrane</keyword>
<name>A9A670_METM6</name>
<dbReference type="AlphaFoldDB" id="A9A670"/>